<sequence>MAEPLRELAERIFAAVEAKDLDGVLSFFADGGVLIDPHYPTPRMVGKAAIADGLRWGFGSMRTFGFTIEKFYAGDDGQSAAFEVASAHVLNAGMRLNFPQAFFLEAREGKITRLQAYEPYGPNGIGGVVLGLTRLKRRLTGKR</sequence>
<evidence type="ECO:0000259" key="1">
    <source>
        <dbReference type="Pfam" id="PF12680"/>
    </source>
</evidence>
<organism evidence="2">
    <name type="scientific">uncultured Thermomicrobiales bacterium</name>
    <dbReference type="NCBI Taxonomy" id="1645740"/>
    <lineage>
        <taxon>Bacteria</taxon>
        <taxon>Pseudomonadati</taxon>
        <taxon>Thermomicrobiota</taxon>
        <taxon>Thermomicrobia</taxon>
        <taxon>Thermomicrobiales</taxon>
        <taxon>environmental samples</taxon>
    </lineage>
</organism>
<dbReference type="InterPro" id="IPR032710">
    <property type="entry name" value="NTF2-like_dom_sf"/>
</dbReference>
<reference evidence="2" key="1">
    <citation type="submission" date="2020-02" db="EMBL/GenBank/DDBJ databases">
        <authorList>
            <person name="Meier V. D."/>
        </authorList>
    </citation>
    <scope>NUCLEOTIDE SEQUENCE</scope>
    <source>
        <strain evidence="2">AVDCRST_MAG18</strain>
    </source>
</reference>
<name>A0A6J4UTZ4_9BACT</name>
<dbReference type="AlphaFoldDB" id="A0A6J4UTZ4"/>
<accession>A0A6J4UTZ4</accession>
<dbReference type="SUPFAM" id="SSF54427">
    <property type="entry name" value="NTF2-like"/>
    <property type="match status" value="1"/>
</dbReference>
<evidence type="ECO:0000313" key="2">
    <source>
        <dbReference type="EMBL" id="CAA9558297.1"/>
    </source>
</evidence>
<dbReference type="InterPro" id="IPR037401">
    <property type="entry name" value="SnoaL-like"/>
</dbReference>
<feature type="domain" description="SnoaL-like" evidence="1">
    <location>
        <begin position="10"/>
        <end position="113"/>
    </location>
</feature>
<dbReference type="Gene3D" id="3.10.450.50">
    <property type="match status" value="1"/>
</dbReference>
<protein>
    <recommendedName>
        <fullName evidence="1">SnoaL-like domain-containing protein</fullName>
    </recommendedName>
</protein>
<dbReference type="Pfam" id="PF12680">
    <property type="entry name" value="SnoaL_2"/>
    <property type="match status" value="1"/>
</dbReference>
<dbReference type="EMBL" id="CADCWN010000059">
    <property type="protein sequence ID" value="CAA9558297.1"/>
    <property type="molecule type" value="Genomic_DNA"/>
</dbReference>
<proteinExistence type="predicted"/>
<gene>
    <name evidence="2" type="ORF">AVDCRST_MAG18-863</name>
</gene>